<reference evidence="1" key="2">
    <citation type="submission" date="2025-09" db="UniProtKB">
        <authorList>
            <consortium name="Ensembl"/>
        </authorList>
    </citation>
    <scope>IDENTIFICATION</scope>
</reference>
<name>A0A7M4F5A3_CROPO</name>
<evidence type="ECO:0000313" key="1">
    <source>
        <dbReference type="Ensembl" id="ENSCPRP00005019784.1"/>
    </source>
</evidence>
<accession>A0A7M4F5A3</accession>
<dbReference type="GeneTree" id="ENSGT00960000191395"/>
<dbReference type="Proteomes" id="UP000594220">
    <property type="component" value="Unplaced"/>
</dbReference>
<proteinExistence type="predicted"/>
<evidence type="ECO:0000313" key="2">
    <source>
        <dbReference type="Proteomes" id="UP000594220"/>
    </source>
</evidence>
<dbReference type="Ensembl" id="ENSCPRT00005023129.1">
    <property type="protein sequence ID" value="ENSCPRP00005019784.1"/>
    <property type="gene ID" value="ENSCPRG00005013800.1"/>
</dbReference>
<organism evidence="1 2">
    <name type="scientific">Crocodylus porosus</name>
    <name type="common">Saltwater crocodile</name>
    <name type="synonym">Estuarine crocodile</name>
    <dbReference type="NCBI Taxonomy" id="8502"/>
    <lineage>
        <taxon>Eukaryota</taxon>
        <taxon>Metazoa</taxon>
        <taxon>Chordata</taxon>
        <taxon>Craniata</taxon>
        <taxon>Vertebrata</taxon>
        <taxon>Euteleostomi</taxon>
        <taxon>Archelosauria</taxon>
        <taxon>Archosauria</taxon>
        <taxon>Crocodylia</taxon>
        <taxon>Longirostres</taxon>
        <taxon>Crocodylidae</taxon>
        <taxon>Crocodylus</taxon>
    </lineage>
</organism>
<sequence length="223" mass="24905">MSQILVVLKPFLEATETLSAGDALLSQVIPLERELEKQMEKFQGINVPGWGRPVSPDVQALVRQLKEVIRRWLDPLWSSAVHMMAGICDLKVKGSMCTGSTKTLDHWTQVLVNKVRETKVQSQSPPCQPLPMWAMDKVSMLGSKRTRPQLRTGSVEASVATYLTEEVDQMWQDLLLALTLPPGLVLYPHQLSQLIYLSDNPEVIVLFLSLCGCILMTHNSLAT</sequence>
<keyword evidence="2" id="KW-1185">Reference proteome</keyword>
<dbReference type="AlphaFoldDB" id="A0A7M4F5A3"/>
<protein>
    <submittedName>
        <fullName evidence="1">Uncharacterized protein</fullName>
    </submittedName>
</protein>
<reference evidence="1" key="1">
    <citation type="submission" date="2025-08" db="UniProtKB">
        <authorList>
            <consortium name="Ensembl"/>
        </authorList>
    </citation>
    <scope>IDENTIFICATION</scope>
</reference>